<dbReference type="RefSeq" id="WP_161391096.1">
    <property type="nucleotide sequence ID" value="NZ_JBHSCP010000001.1"/>
</dbReference>
<evidence type="ECO:0000313" key="1">
    <source>
        <dbReference type="EMBL" id="MXO99371.1"/>
    </source>
</evidence>
<accession>A0A6I4TW70</accession>
<reference evidence="1 2" key="1">
    <citation type="submission" date="2019-12" db="EMBL/GenBank/DDBJ databases">
        <title>Genomic-based taxomic classification of the family Erythrobacteraceae.</title>
        <authorList>
            <person name="Xu L."/>
        </authorList>
    </citation>
    <scope>NUCLEOTIDE SEQUENCE [LARGE SCALE GENOMIC DNA]</scope>
    <source>
        <strain evidence="1 2">S36</strain>
    </source>
</reference>
<evidence type="ECO:0000313" key="2">
    <source>
        <dbReference type="Proteomes" id="UP000469430"/>
    </source>
</evidence>
<protein>
    <submittedName>
        <fullName evidence="1">Uncharacterized protein</fullName>
    </submittedName>
</protein>
<organism evidence="1 2">
    <name type="scientific">Croceibacterium xixiisoli</name>
    <dbReference type="NCBI Taxonomy" id="1476466"/>
    <lineage>
        <taxon>Bacteria</taxon>
        <taxon>Pseudomonadati</taxon>
        <taxon>Pseudomonadota</taxon>
        <taxon>Alphaproteobacteria</taxon>
        <taxon>Sphingomonadales</taxon>
        <taxon>Erythrobacteraceae</taxon>
        <taxon>Croceibacterium</taxon>
    </lineage>
</organism>
<dbReference type="EMBL" id="WTYJ01000002">
    <property type="protein sequence ID" value="MXO99371.1"/>
    <property type="molecule type" value="Genomic_DNA"/>
</dbReference>
<proteinExistence type="predicted"/>
<comment type="caution">
    <text evidence="1">The sequence shown here is derived from an EMBL/GenBank/DDBJ whole genome shotgun (WGS) entry which is preliminary data.</text>
</comment>
<sequence length="89" mass="10222">MYYNGDCPAIKLFGNELNVEQAVMNVKLVRIKGVDVLVGSSSVFYNVNNGECKIVILNDPRYYDIEKNENSVSIRISSEDRKKSMRWEN</sequence>
<keyword evidence="2" id="KW-1185">Reference proteome</keyword>
<dbReference type="AlphaFoldDB" id="A0A6I4TW70"/>
<dbReference type="Proteomes" id="UP000469430">
    <property type="component" value="Unassembled WGS sequence"/>
</dbReference>
<name>A0A6I4TW70_9SPHN</name>
<gene>
    <name evidence="1" type="ORF">GRI97_10255</name>
</gene>